<evidence type="ECO:0000313" key="4">
    <source>
        <dbReference type="Proteomes" id="UP000031197"/>
    </source>
</evidence>
<accession>A0A0B3Z7P6</accession>
<dbReference type="Pfam" id="PF04303">
    <property type="entry name" value="PrpF"/>
    <property type="match status" value="1"/>
</dbReference>
<proteinExistence type="inferred from homology"/>
<dbReference type="Gene3D" id="3.10.310.10">
    <property type="entry name" value="Diaminopimelate Epimerase, Chain A, domain 1"/>
    <property type="match status" value="2"/>
</dbReference>
<name>A0A0B3Z7P6_9ALTE</name>
<keyword evidence="4" id="KW-1185">Reference proteome</keyword>
<dbReference type="FunFam" id="3.10.310.10:FF:000018">
    <property type="entry name" value="2-methylaconitate cis-trans isomerase"/>
    <property type="match status" value="1"/>
</dbReference>
<sequence length="393" mass="41249">MTKYAPQLRVPATYMRGGTSKGVFFNLTDLPEAAQKPGPARDALLLRVIGSPDPYGKQTDGMGGATSSTSKTVILSKSEREGYDVDYLFGQVAIDKPFVDWSGNCGNLTAAVGAFAITNGLVDRSKIPENGIATVNIWQANINKAIIAKVPMTNGEVQETGDFELDGVTFPAAEVEVAFVDPADGEGAIFPTGRLVDTLEVPGVGSLQATMINAGIPTIFINAEDIGYTGTELQDDINSDSEALSKFEAIRAHGAVQMGLINDVGEAANRQHTPKVAFVAPPRGYQASSGKDILGSDIDVLVRALSMGKLHHAMMGTAAVAIAAAAAIPGTLVNIAAGGDERDSVTFGHPSGTLRVGARATFEDDKWQIKQAVMSRSARILMEGSVRVPAEQS</sequence>
<protein>
    <submittedName>
        <fullName evidence="3">3-methylitaconate isomerase</fullName>
    </submittedName>
</protein>
<dbReference type="InterPro" id="IPR007400">
    <property type="entry name" value="PrpF-like"/>
</dbReference>
<organism evidence="3 4">
    <name type="scientific">Alteromonas marina</name>
    <dbReference type="NCBI Taxonomy" id="203795"/>
    <lineage>
        <taxon>Bacteria</taxon>
        <taxon>Pseudomonadati</taxon>
        <taxon>Pseudomonadota</taxon>
        <taxon>Gammaproteobacteria</taxon>
        <taxon>Alteromonadales</taxon>
        <taxon>Alteromonadaceae</taxon>
        <taxon>Alteromonas/Salinimonas group</taxon>
        <taxon>Alteromonas</taxon>
    </lineage>
</organism>
<dbReference type="PANTHER" id="PTHR43709">
    <property type="entry name" value="ACONITATE ISOMERASE-RELATED"/>
    <property type="match status" value="1"/>
</dbReference>
<keyword evidence="2 3" id="KW-0413">Isomerase</keyword>
<evidence type="ECO:0000256" key="2">
    <source>
        <dbReference type="ARBA" id="ARBA00023235"/>
    </source>
</evidence>
<dbReference type="GO" id="GO:0016853">
    <property type="term" value="F:isomerase activity"/>
    <property type="evidence" value="ECO:0007669"/>
    <property type="project" value="UniProtKB-KW"/>
</dbReference>
<dbReference type="RefSeq" id="WP_039218897.1">
    <property type="nucleotide sequence ID" value="NZ_JWLW01000012.1"/>
</dbReference>
<dbReference type="InterPro" id="IPR012709">
    <property type="entry name" value="PrpF"/>
</dbReference>
<dbReference type="SUPFAM" id="SSF54506">
    <property type="entry name" value="Diaminopimelate epimerase-like"/>
    <property type="match status" value="2"/>
</dbReference>
<dbReference type="OrthoDB" id="9779763at2"/>
<comment type="caution">
    <text evidence="3">The sequence shown here is derived from an EMBL/GenBank/DDBJ whole genome shotgun (WGS) entry which is preliminary data.</text>
</comment>
<reference evidence="3 4" key="1">
    <citation type="submission" date="2014-12" db="EMBL/GenBank/DDBJ databases">
        <title>Genome sequencing of Alteromonas marina AD001.</title>
        <authorList>
            <person name="Adrian T.G.S."/>
            <person name="Chan K.G."/>
        </authorList>
    </citation>
    <scope>NUCLEOTIDE SEQUENCE [LARGE SCALE GENOMIC DNA]</scope>
    <source>
        <strain evidence="3 4">AD001</strain>
    </source>
</reference>
<dbReference type="GO" id="GO:0019629">
    <property type="term" value="P:propionate catabolic process, 2-methylcitrate cycle"/>
    <property type="evidence" value="ECO:0007669"/>
    <property type="project" value="InterPro"/>
</dbReference>
<dbReference type="AlphaFoldDB" id="A0A0B3Z7P6"/>
<comment type="similarity">
    <text evidence="1">Belongs to the PrpF family.</text>
</comment>
<evidence type="ECO:0000256" key="1">
    <source>
        <dbReference type="ARBA" id="ARBA00007673"/>
    </source>
</evidence>
<dbReference type="PANTHER" id="PTHR43709:SF2">
    <property type="entry name" value="DUF453 DOMAIN PROTEIN (AFU_ORTHOLOGUE AFUA_6G00360)"/>
    <property type="match status" value="1"/>
</dbReference>
<dbReference type="EMBL" id="JWLW01000012">
    <property type="protein sequence ID" value="KHT54370.1"/>
    <property type="molecule type" value="Genomic_DNA"/>
</dbReference>
<dbReference type="Proteomes" id="UP000031197">
    <property type="component" value="Unassembled WGS sequence"/>
</dbReference>
<dbReference type="NCBIfam" id="TIGR02334">
    <property type="entry name" value="prpF"/>
    <property type="match status" value="1"/>
</dbReference>
<evidence type="ECO:0000313" key="3">
    <source>
        <dbReference type="EMBL" id="KHT54370.1"/>
    </source>
</evidence>
<gene>
    <name evidence="3" type="ORF">RJ41_07545</name>
</gene>